<feature type="transmembrane region" description="Helical" evidence="1">
    <location>
        <begin position="75"/>
        <end position="100"/>
    </location>
</feature>
<dbReference type="Proteomes" id="UP001374535">
    <property type="component" value="Chromosome 6"/>
</dbReference>
<gene>
    <name evidence="2" type="ORF">V8G54_017895</name>
</gene>
<protein>
    <submittedName>
        <fullName evidence="2">Uncharacterized protein</fullName>
    </submittedName>
</protein>
<evidence type="ECO:0000313" key="3">
    <source>
        <dbReference type="Proteomes" id="UP001374535"/>
    </source>
</evidence>
<keyword evidence="1" id="KW-0472">Membrane</keyword>
<proteinExistence type="predicted"/>
<sequence>MHFVVEGIFGKEFEILFISRFYLRLFLSLPFLFRSSLSLSTIFTFCETLLSFSLVFLFIKRNLVFMCSCFRVGDIFLFFVSLHHFHFVWSIAFTLTGLILR</sequence>
<keyword evidence="1" id="KW-0812">Transmembrane</keyword>
<reference evidence="2 3" key="1">
    <citation type="journal article" date="2023" name="Life. Sci Alliance">
        <title>Evolutionary insights into 3D genome organization and epigenetic landscape of Vigna mungo.</title>
        <authorList>
            <person name="Junaid A."/>
            <person name="Singh B."/>
            <person name="Bhatia S."/>
        </authorList>
    </citation>
    <scope>NUCLEOTIDE SEQUENCE [LARGE SCALE GENOMIC DNA]</scope>
    <source>
        <strain evidence="2">Urdbean</strain>
    </source>
</reference>
<keyword evidence="1" id="KW-1133">Transmembrane helix</keyword>
<dbReference type="EMBL" id="CP144695">
    <property type="protein sequence ID" value="WVZ04549.1"/>
    <property type="molecule type" value="Genomic_DNA"/>
</dbReference>
<accession>A0AAQ3RU18</accession>
<dbReference type="AlphaFoldDB" id="A0AAQ3RU18"/>
<evidence type="ECO:0000256" key="1">
    <source>
        <dbReference type="SAM" id="Phobius"/>
    </source>
</evidence>
<name>A0AAQ3RU18_VIGMU</name>
<feature type="transmembrane region" description="Helical" evidence="1">
    <location>
        <begin position="39"/>
        <end position="59"/>
    </location>
</feature>
<keyword evidence="3" id="KW-1185">Reference proteome</keyword>
<evidence type="ECO:0000313" key="2">
    <source>
        <dbReference type="EMBL" id="WVZ04549.1"/>
    </source>
</evidence>
<organism evidence="2 3">
    <name type="scientific">Vigna mungo</name>
    <name type="common">Black gram</name>
    <name type="synonym">Phaseolus mungo</name>
    <dbReference type="NCBI Taxonomy" id="3915"/>
    <lineage>
        <taxon>Eukaryota</taxon>
        <taxon>Viridiplantae</taxon>
        <taxon>Streptophyta</taxon>
        <taxon>Embryophyta</taxon>
        <taxon>Tracheophyta</taxon>
        <taxon>Spermatophyta</taxon>
        <taxon>Magnoliopsida</taxon>
        <taxon>eudicotyledons</taxon>
        <taxon>Gunneridae</taxon>
        <taxon>Pentapetalae</taxon>
        <taxon>rosids</taxon>
        <taxon>fabids</taxon>
        <taxon>Fabales</taxon>
        <taxon>Fabaceae</taxon>
        <taxon>Papilionoideae</taxon>
        <taxon>50 kb inversion clade</taxon>
        <taxon>NPAAA clade</taxon>
        <taxon>indigoferoid/millettioid clade</taxon>
        <taxon>Phaseoleae</taxon>
        <taxon>Vigna</taxon>
    </lineage>
</organism>